<dbReference type="GO" id="GO:0005737">
    <property type="term" value="C:cytoplasm"/>
    <property type="evidence" value="ECO:0007669"/>
    <property type="project" value="UniProtKB-SubCell"/>
</dbReference>
<dbReference type="SMART" id="SM00357">
    <property type="entry name" value="CSP"/>
    <property type="match status" value="5"/>
</dbReference>
<dbReference type="AlphaFoldDB" id="A0AAE1P785"/>
<feature type="domain" description="SUZ-C" evidence="8">
    <location>
        <begin position="1030"/>
        <end position="1070"/>
    </location>
</feature>
<keyword evidence="4" id="KW-0694">RNA-binding</keyword>
<evidence type="ECO:0008006" key="11">
    <source>
        <dbReference type="Google" id="ProtNLM"/>
    </source>
</evidence>
<evidence type="ECO:0000256" key="2">
    <source>
        <dbReference type="ARBA" id="ARBA00022490"/>
    </source>
</evidence>
<dbReference type="Pfam" id="PF23456">
    <property type="entry name" value="CSDE1"/>
    <property type="match status" value="2"/>
</dbReference>
<sequence length="1081" mass="119509">MDPQWNLFQPPISEPTVLDYSGGSLQHHSRYNGFYEPQLPPHHQTRNAMAPLSPSFMCPTQPPQHNVYSSPHVNSHPTAPQTNPGVHQPVHHQTNNHSQPPPPPPPQQQPPPTTPTSQGPPRSPQINTSSSNYYNSNSSSQYTPPVADFKIGTFTLNANGYPTESNGQESSSSYSQTNGMSNSSNQSVRETGIIEKLLQTYGFIQCCERQARLFFHFSQFDGNTEHLRIGDPVEFEVTFDRRTGKPIASTVTKISPEVVLSEERVIGIVTTELRSESGGEHQGRITYENRGECFFLPYGKEDVEGYVTLKPGDKVSFQIATNQRTGNLAARHVRLENPAQPVKYQGVVSTIKDSYGFIERADVVDEIFFHFSEAKNIPGGLKLGDDVEFFIQTRNGKEVATNMVKLNPGTVVFEDINQELIKGQVLKPVEKNPRHNQKDPLTGRIRYRGKDRSEVEVKFGERDQKGDFTLRHGDWVQFNIATDRRDHLQKATNISLLDDSFNVSGEKREHGIIVALKEGYGFIKCAERNARLFFHYSELLDPENEISINDEVMFTVAQDTTNQSPNRQSAIRIHRVNSGTVKFEVLVTEGVQGHVVVEAPASPQSPTKTSDESSSVEKPDDEPGVITYLQDGVKQTVNYYAQNCDRPFQVGDKVEFNIFQVKRTKELIAMGVRLLRRHFPSDFVAPVSGVPPRVLSTSPSSTSNNTHTNSNTSNNNITILSNSHNSGTSSNGSSTSSNINNNSSNGISSSVSNSTTSTVAAATTVAAITTTTTTTTTTTSNSSSSSTTKMNGSASSHRASVTLHQGYVAALKDTFGFIETIDHDKEIFFHFSNVEGDAGNLELGQEVEYTLSSRTGPGGKVSAENVRLLTKGTLPMPKVLTEVYEGTILRSMRSINPDQLEYSGLVCVGNESEGLQQYEFGITGLVNKRELLQPSDQVNFQLDESRRAVVIRAIRKKLIATVDAVKGQYGFLNYETDEGKKLFFHQSEVKDGNSLSPGDEVEFVIITNQKTGKSSACSISRIMSKNTPTQRPDRLISRLKNLNCDNSKPRMTVLRQPKGPDGTKGFKLQRTMLDLDVIVEQ</sequence>
<reference evidence="9" key="1">
    <citation type="submission" date="2023-11" db="EMBL/GenBank/DDBJ databases">
        <title>Genome assemblies of two species of porcelain crab, Petrolisthes cinctipes and Petrolisthes manimaculis (Anomura: Porcellanidae).</title>
        <authorList>
            <person name="Angst P."/>
        </authorList>
    </citation>
    <scope>NUCLEOTIDE SEQUENCE</scope>
    <source>
        <strain evidence="9">PB745_02</strain>
        <tissue evidence="9">Gill</tissue>
    </source>
</reference>
<dbReference type="InterPro" id="IPR019844">
    <property type="entry name" value="CSD_CS"/>
</dbReference>
<evidence type="ECO:0000256" key="1">
    <source>
        <dbReference type="ARBA" id="ARBA00004496"/>
    </source>
</evidence>
<feature type="compositionally biased region" description="Pro residues" evidence="6">
    <location>
        <begin position="99"/>
        <end position="114"/>
    </location>
</feature>
<dbReference type="PROSITE" id="PS51938">
    <property type="entry name" value="SUZ_C"/>
    <property type="match status" value="1"/>
</dbReference>
<feature type="domain" description="CSD" evidence="7">
    <location>
        <begin position="264"/>
        <end position="335"/>
    </location>
</feature>
<dbReference type="InterPro" id="IPR002059">
    <property type="entry name" value="CSP_DNA-bd"/>
</dbReference>
<evidence type="ECO:0000313" key="10">
    <source>
        <dbReference type="Proteomes" id="UP001292094"/>
    </source>
</evidence>
<dbReference type="PANTHER" id="PTHR12913">
    <property type="entry name" value="UNR PROTEIN N-RAS UPSTREAM GENE PROTEIN"/>
    <property type="match status" value="1"/>
</dbReference>
<proteinExistence type="inferred from homology"/>
<keyword evidence="10" id="KW-1185">Reference proteome</keyword>
<accession>A0AAE1P785</accession>
<comment type="caution">
    <text evidence="9">The sequence shown here is derived from an EMBL/GenBank/DDBJ whole genome shotgun (WGS) entry which is preliminary data.</text>
</comment>
<keyword evidence="2" id="KW-0963">Cytoplasm</keyword>
<comment type="similarity">
    <text evidence="5">Belongs to the UNR family.</text>
</comment>
<dbReference type="InterPro" id="IPR012340">
    <property type="entry name" value="NA-bd_OB-fold"/>
</dbReference>
<feature type="region of interest" description="Disordered" evidence="6">
    <location>
        <begin position="29"/>
        <end position="141"/>
    </location>
</feature>
<evidence type="ECO:0000256" key="5">
    <source>
        <dbReference type="ARBA" id="ARBA00044751"/>
    </source>
</evidence>
<evidence type="ECO:0000259" key="8">
    <source>
        <dbReference type="PROSITE" id="PS51938"/>
    </source>
</evidence>
<dbReference type="InterPro" id="IPR011129">
    <property type="entry name" value="CSD"/>
</dbReference>
<feature type="domain" description="CSD" evidence="7">
    <location>
        <begin position="508"/>
        <end position="575"/>
    </location>
</feature>
<evidence type="ECO:0000256" key="4">
    <source>
        <dbReference type="ARBA" id="ARBA00022884"/>
    </source>
</evidence>
<dbReference type="InterPro" id="IPR056400">
    <property type="entry name" value="CSDE1"/>
</dbReference>
<protein>
    <recommendedName>
        <fullName evidence="11">Cold shock domain-containing protein E1</fullName>
    </recommendedName>
</protein>
<feature type="compositionally biased region" description="Low complexity" evidence="6">
    <location>
        <begin position="129"/>
        <end position="140"/>
    </location>
</feature>
<feature type="compositionally biased region" description="Polar residues" evidence="6">
    <location>
        <begin position="63"/>
        <end position="97"/>
    </location>
</feature>
<dbReference type="SUPFAM" id="SSF50249">
    <property type="entry name" value="Nucleic acid-binding proteins"/>
    <property type="match status" value="5"/>
</dbReference>
<dbReference type="CDD" id="cd04458">
    <property type="entry name" value="CSP_CDS"/>
    <property type="match status" value="3"/>
</dbReference>
<dbReference type="PROSITE" id="PS00352">
    <property type="entry name" value="CSD_1"/>
    <property type="match status" value="3"/>
</dbReference>
<evidence type="ECO:0000256" key="3">
    <source>
        <dbReference type="ARBA" id="ARBA00022737"/>
    </source>
</evidence>
<dbReference type="InterPro" id="IPR024642">
    <property type="entry name" value="SUZ-C"/>
</dbReference>
<feature type="domain" description="CSD" evidence="7">
    <location>
        <begin position="189"/>
        <end position="253"/>
    </location>
</feature>
<dbReference type="PROSITE" id="PS51857">
    <property type="entry name" value="CSD_2"/>
    <property type="match status" value="6"/>
</dbReference>
<evidence type="ECO:0000256" key="6">
    <source>
        <dbReference type="SAM" id="MobiDB-lite"/>
    </source>
</evidence>
<feature type="compositionally biased region" description="Basic and acidic residues" evidence="6">
    <location>
        <begin position="609"/>
        <end position="618"/>
    </location>
</feature>
<comment type="subcellular location">
    <subcellularLocation>
        <location evidence="1">Cytoplasm</location>
    </subcellularLocation>
</comment>
<feature type="region of interest" description="Disordered" evidence="6">
    <location>
        <begin position="160"/>
        <end position="187"/>
    </location>
</feature>
<evidence type="ECO:0000259" key="7">
    <source>
        <dbReference type="PROSITE" id="PS51857"/>
    </source>
</evidence>
<feature type="compositionally biased region" description="Low complexity" evidence="6">
    <location>
        <begin position="695"/>
        <end position="753"/>
    </location>
</feature>
<feature type="region of interest" description="Disordered" evidence="6">
    <location>
        <begin position="773"/>
        <end position="797"/>
    </location>
</feature>
<dbReference type="Gene3D" id="2.40.50.140">
    <property type="entry name" value="Nucleic acid-binding proteins"/>
    <property type="match status" value="6"/>
</dbReference>
<feature type="compositionally biased region" description="Low complexity" evidence="6">
    <location>
        <begin position="773"/>
        <end position="796"/>
    </location>
</feature>
<evidence type="ECO:0000313" key="9">
    <source>
        <dbReference type="EMBL" id="KAK4302097.1"/>
    </source>
</evidence>
<dbReference type="Pfam" id="PF12901">
    <property type="entry name" value="SUZ-C"/>
    <property type="match status" value="1"/>
</dbReference>
<name>A0AAE1P785_9EUCA</name>
<dbReference type="PANTHER" id="PTHR12913:SF1">
    <property type="entry name" value="COLD SHOCK DOMAIN-CONTAINING PROTEIN E1"/>
    <property type="match status" value="1"/>
</dbReference>
<feature type="domain" description="CSD" evidence="7">
    <location>
        <begin position="803"/>
        <end position="868"/>
    </location>
</feature>
<dbReference type="Pfam" id="PF00313">
    <property type="entry name" value="CSD"/>
    <property type="match status" value="5"/>
</dbReference>
<feature type="region of interest" description="Disordered" evidence="6">
    <location>
        <begin position="683"/>
        <end position="753"/>
    </location>
</feature>
<dbReference type="EMBL" id="JAWZYT010002781">
    <property type="protein sequence ID" value="KAK4302097.1"/>
    <property type="molecule type" value="Genomic_DNA"/>
</dbReference>
<dbReference type="Proteomes" id="UP001292094">
    <property type="component" value="Unassembled WGS sequence"/>
</dbReference>
<feature type="domain" description="CSD" evidence="7">
    <location>
        <begin position="957"/>
        <end position="1021"/>
    </location>
</feature>
<gene>
    <name evidence="9" type="ORF">Pmani_025784</name>
</gene>
<feature type="compositionally biased region" description="Low complexity" evidence="6">
    <location>
        <begin position="163"/>
        <end position="179"/>
    </location>
</feature>
<feature type="domain" description="CSD" evidence="7">
    <location>
        <begin position="343"/>
        <end position="405"/>
    </location>
</feature>
<organism evidence="9 10">
    <name type="scientific">Petrolisthes manimaculis</name>
    <dbReference type="NCBI Taxonomy" id="1843537"/>
    <lineage>
        <taxon>Eukaryota</taxon>
        <taxon>Metazoa</taxon>
        <taxon>Ecdysozoa</taxon>
        <taxon>Arthropoda</taxon>
        <taxon>Crustacea</taxon>
        <taxon>Multicrustacea</taxon>
        <taxon>Malacostraca</taxon>
        <taxon>Eumalacostraca</taxon>
        <taxon>Eucarida</taxon>
        <taxon>Decapoda</taxon>
        <taxon>Pleocyemata</taxon>
        <taxon>Anomura</taxon>
        <taxon>Galatheoidea</taxon>
        <taxon>Porcellanidae</taxon>
        <taxon>Petrolisthes</taxon>
    </lineage>
</organism>
<keyword evidence="3" id="KW-0677">Repeat</keyword>
<feature type="region of interest" description="Disordered" evidence="6">
    <location>
        <begin position="599"/>
        <end position="624"/>
    </location>
</feature>
<dbReference type="GO" id="GO:0003723">
    <property type="term" value="F:RNA binding"/>
    <property type="evidence" value="ECO:0007669"/>
    <property type="project" value="UniProtKB-KW"/>
</dbReference>